<organism evidence="2 3">
    <name type="scientific">Halobaculum litoreum</name>
    <dbReference type="NCBI Taxonomy" id="3031998"/>
    <lineage>
        <taxon>Archaea</taxon>
        <taxon>Methanobacteriati</taxon>
        <taxon>Methanobacteriota</taxon>
        <taxon>Stenosarchaea group</taxon>
        <taxon>Halobacteria</taxon>
        <taxon>Halobacteriales</taxon>
        <taxon>Haloferacaceae</taxon>
        <taxon>Halobaculum</taxon>
    </lineage>
</organism>
<sequence>MGDDTFDSRRVPERWLNVLELVIDEGIEREGGVRLAADDLRVDVPLAFGDDAERAEWGFDGSVTVETKGTRGTLAEWYHLHRESLPDPHSDGREPPVASENGED</sequence>
<keyword evidence="3" id="KW-1185">Reference proteome</keyword>
<evidence type="ECO:0000313" key="3">
    <source>
        <dbReference type="Proteomes" id="UP001596368"/>
    </source>
</evidence>
<accession>A0ABD5XTN6</accession>
<dbReference type="AlphaFoldDB" id="A0ABD5XTN6"/>
<gene>
    <name evidence="2" type="ORF">ACFQRB_18930</name>
</gene>
<comment type="caution">
    <text evidence="2">The sequence shown here is derived from an EMBL/GenBank/DDBJ whole genome shotgun (WGS) entry which is preliminary data.</text>
</comment>
<reference evidence="2 3" key="1">
    <citation type="journal article" date="2019" name="Int. J. Syst. Evol. Microbiol.">
        <title>The Global Catalogue of Microorganisms (GCM) 10K type strain sequencing project: providing services to taxonomists for standard genome sequencing and annotation.</title>
        <authorList>
            <consortium name="The Broad Institute Genomics Platform"/>
            <consortium name="The Broad Institute Genome Sequencing Center for Infectious Disease"/>
            <person name="Wu L."/>
            <person name="Ma J."/>
        </authorList>
    </citation>
    <scope>NUCLEOTIDE SEQUENCE [LARGE SCALE GENOMIC DNA]</scope>
    <source>
        <strain evidence="2 3">DT92</strain>
    </source>
</reference>
<dbReference type="EMBL" id="JBHSZG010000008">
    <property type="protein sequence ID" value="MFC7137956.1"/>
    <property type="molecule type" value="Genomic_DNA"/>
</dbReference>
<evidence type="ECO:0000313" key="2">
    <source>
        <dbReference type="EMBL" id="MFC7137956.1"/>
    </source>
</evidence>
<dbReference type="Proteomes" id="UP001596368">
    <property type="component" value="Unassembled WGS sequence"/>
</dbReference>
<protein>
    <recommendedName>
        <fullName evidence="4">Amphi-Trp domain-containing protein</fullName>
    </recommendedName>
</protein>
<evidence type="ECO:0000256" key="1">
    <source>
        <dbReference type="SAM" id="MobiDB-lite"/>
    </source>
</evidence>
<name>A0ABD5XTN6_9EURY</name>
<feature type="region of interest" description="Disordered" evidence="1">
    <location>
        <begin position="82"/>
        <end position="104"/>
    </location>
</feature>
<evidence type="ECO:0008006" key="4">
    <source>
        <dbReference type="Google" id="ProtNLM"/>
    </source>
</evidence>
<proteinExistence type="predicted"/>
<feature type="compositionally biased region" description="Basic and acidic residues" evidence="1">
    <location>
        <begin position="82"/>
        <end position="94"/>
    </location>
</feature>